<reference evidence="1" key="1">
    <citation type="submission" date="2022-10" db="EMBL/GenBank/DDBJ databases">
        <title>Complete Genome of Trichothecium roseum strain YXFP-22015, a Plant Pathogen Isolated from Citrus.</title>
        <authorList>
            <person name="Wang Y."/>
            <person name="Zhu L."/>
        </authorList>
    </citation>
    <scope>NUCLEOTIDE SEQUENCE</scope>
    <source>
        <strain evidence="1">YXFP-22015</strain>
    </source>
</reference>
<dbReference type="Proteomes" id="UP001163324">
    <property type="component" value="Chromosome 9"/>
</dbReference>
<protein>
    <submittedName>
        <fullName evidence="1">Uncharacterized protein</fullName>
    </submittedName>
</protein>
<keyword evidence="2" id="KW-1185">Reference proteome</keyword>
<accession>A0ACC0UQY4</accession>
<name>A0ACC0UQY4_9HYPO</name>
<gene>
    <name evidence="1" type="ORF">N3K66_008726</name>
</gene>
<sequence>MSEFLLDEWGDLGKDVDGSKGCLQALADLKRQHPRVKTLVSVGGGSGSAEFPRLASCEISSKNFASQVREFCDRYAFDGVDIDWEHPSTREAGASYVELLGHLRLALPSPRYLLTSALPMGEYCLQNIDLGAASTLADYVNLMGYDFTGHWTDVSGHHAQLFPPLRNLSHVYPTLRKSCSGGVEYVLSHGVPPQKVLLGVPVYARYFPRARGPGQPFREAGEMDYCEIPDAWVEHAKVHEESGTASHVDMHDGKGFASFDVPRTVEMKARYVKQQGLGGLFYWTGVGDRHGEMSLVAAGHRALM</sequence>
<comment type="caution">
    <text evidence="1">The sequence shown here is derived from an EMBL/GenBank/DDBJ whole genome shotgun (WGS) entry which is preliminary data.</text>
</comment>
<organism evidence="1 2">
    <name type="scientific">Trichothecium roseum</name>
    <dbReference type="NCBI Taxonomy" id="47278"/>
    <lineage>
        <taxon>Eukaryota</taxon>
        <taxon>Fungi</taxon>
        <taxon>Dikarya</taxon>
        <taxon>Ascomycota</taxon>
        <taxon>Pezizomycotina</taxon>
        <taxon>Sordariomycetes</taxon>
        <taxon>Hypocreomycetidae</taxon>
        <taxon>Hypocreales</taxon>
        <taxon>Hypocreales incertae sedis</taxon>
        <taxon>Trichothecium</taxon>
    </lineage>
</organism>
<proteinExistence type="predicted"/>
<evidence type="ECO:0000313" key="2">
    <source>
        <dbReference type="Proteomes" id="UP001163324"/>
    </source>
</evidence>
<evidence type="ECO:0000313" key="1">
    <source>
        <dbReference type="EMBL" id="KAI9896554.1"/>
    </source>
</evidence>
<dbReference type="EMBL" id="CM047948">
    <property type="protein sequence ID" value="KAI9896554.1"/>
    <property type="molecule type" value="Genomic_DNA"/>
</dbReference>